<dbReference type="InterPro" id="IPR011249">
    <property type="entry name" value="Metalloenz_LuxS/M16"/>
</dbReference>
<dbReference type="AlphaFoldDB" id="A0A1Y5PX95"/>
<evidence type="ECO:0000256" key="2">
    <source>
        <dbReference type="ARBA" id="ARBA00022670"/>
    </source>
</evidence>
<keyword evidence="2" id="KW-0645">Protease</keyword>
<evidence type="ECO:0000259" key="8">
    <source>
        <dbReference type="Pfam" id="PF05193"/>
    </source>
</evidence>
<organism evidence="9">
    <name type="scientific">uncultured Sphingopyxis sp</name>
    <dbReference type="NCBI Taxonomy" id="310581"/>
    <lineage>
        <taxon>Bacteria</taxon>
        <taxon>Pseudomonadati</taxon>
        <taxon>Pseudomonadota</taxon>
        <taxon>Alphaproteobacteria</taxon>
        <taxon>Sphingomonadales</taxon>
        <taxon>Sphingomonadaceae</taxon>
        <taxon>Sphingopyxis</taxon>
        <taxon>environmental samples</taxon>
    </lineage>
</organism>
<feature type="domain" description="Peptidase M16 C-terminal" evidence="8">
    <location>
        <begin position="725"/>
        <end position="903"/>
    </location>
</feature>
<feature type="signal peptide" evidence="6">
    <location>
        <begin position="1"/>
        <end position="25"/>
    </location>
</feature>
<comment type="similarity">
    <text evidence="1">Belongs to the peptidase M16 family.</text>
</comment>
<dbReference type="InterPro" id="IPR007863">
    <property type="entry name" value="Peptidase_M16_C"/>
</dbReference>
<evidence type="ECO:0000256" key="4">
    <source>
        <dbReference type="ARBA" id="ARBA00022833"/>
    </source>
</evidence>
<evidence type="ECO:0000313" key="9">
    <source>
        <dbReference type="EMBL" id="SBV34560.1"/>
    </source>
</evidence>
<keyword evidence="3" id="KW-0378">Hydrolase</keyword>
<feature type="domain" description="Peptidase M16 N-terminal" evidence="7">
    <location>
        <begin position="569"/>
        <end position="703"/>
    </location>
</feature>
<dbReference type="Pfam" id="PF00675">
    <property type="entry name" value="Peptidase_M16"/>
    <property type="match status" value="2"/>
</dbReference>
<dbReference type="PANTHER" id="PTHR43690">
    <property type="entry name" value="NARDILYSIN"/>
    <property type="match status" value="1"/>
</dbReference>
<sequence>MVRFRRFAVALALSISLVAAAPALAKAKAAAPAPTADLVKAVDIPYEAFTLDNGLRVIVHEDRKAPVVAVSVWYRVGSKHEPAGKTGFAHLFEHLMFNGSENAPDDFFEPLRQVGATDFNGTTFLDRTNYFASSGTTSACRGEFSRRGLQANGSTSADRTNYFETVPTGALDLALFLESDRMGHLLGAVTQEKLDNQRGVVQNEKRQGDNNPYGLLRYEIFENLFPKGHPYHHSTIGSMADLDAASLDDVKKWFTDNYGPNNAVLVLAGDIDVPTAKAKVGEWFGDIPRGPEIKAPATSLPTLPAPLAKEVKDLIPTTRIYRMWTMPGLNDAEAVPLQMAMSVLGGLSSSRLDNALVRKDPVAVSVSAGASPFEDAGIVLVQADVKPGVDPAHVAKRLDEEIAAFLASGPTADELQRATASYLGGAISQLESVGGFGGKAVTLAEGALYSNDPAHYKVELERLAKATPEQVKAAANKWLSRPAFSLTYTPGERTEGGENRGGAVIAAKGAPAVQPDRYWNPALGDVGPDSGIGAATAIADRSQFPAVSGLKALEFPDIERAKLKNGIEVVFARRATVPTVNVQVSFDAGYAADPHSALGTQSLMLSLMDEGTTSLDSIAFAEAKERLGAQTYGYADADETALGLFALKPNLRASLALLADYVRNPAFDAKELERVRAQQLNRLKAELNEPRAIAQRVLMPALYGAEHPYGIPPSGLGNAKAVTEATRDQLAAFHSAWIRPDNARIFVVGDTTLAEVKKELDAAFGDWKAPATAKPVKHFEIAVPAPQSRILLVDRPKSPQSVILAGKVLDVKGGDGLEVLRAANDIFGGNFLSRFNMNLRETKGWSYGVRTSVTGEKDRVSWIASAPVQADRTGDSIKELQSDLKAFLGDKGVTKEELQRTVNGSVRELPGSFETSSDVLGGLRAIAKFDRPDDYYEKLPATYEAMTPEALDAAARNALSTDDLVYVVVGDAAVVKPQLDGLGLPVETVSLDN</sequence>
<dbReference type="InterPro" id="IPR011765">
    <property type="entry name" value="Pept_M16_N"/>
</dbReference>
<keyword evidence="5" id="KW-0482">Metalloprotease</keyword>
<gene>
    <name evidence="9" type="ORF">SPPYR_3445</name>
</gene>
<dbReference type="SUPFAM" id="SSF63411">
    <property type="entry name" value="LuxS/MPP-like metallohydrolase"/>
    <property type="match status" value="4"/>
</dbReference>
<evidence type="ECO:0000256" key="3">
    <source>
        <dbReference type="ARBA" id="ARBA00022801"/>
    </source>
</evidence>
<feature type="domain" description="Peptidase M16 N-terminal" evidence="7">
    <location>
        <begin position="56"/>
        <end position="137"/>
    </location>
</feature>
<name>A0A1Y5PX95_9SPHN</name>
<protein>
    <submittedName>
        <fullName evidence="9">Peptidase M16-like protein</fullName>
    </submittedName>
</protein>
<reference evidence="9" key="1">
    <citation type="submission" date="2016-03" db="EMBL/GenBank/DDBJ databases">
        <authorList>
            <person name="Ploux O."/>
        </authorList>
    </citation>
    <scope>NUCLEOTIDE SEQUENCE</scope>
    <source>
        <strain evidence="9">UC10</strain>
    </source>
</reference>
<proteinExistence type="inferred from homology"/>
<dbReference type="KEGG" id="sphu:SPPYR_3445"/>
<evidence type="ECO:0000256" key="5">
    <source>
        <dbReference type="ARBA" id="ARBA00023049"/>
    </source>
</evidence>
<dbReference type="RefSeq" id="WP_295321538.1">
    <property type="nucleotide sequence ID" value="NZ_LT598653.1"/>
</dbReference>
<dbReference type="GO" id="GO:0046872">
    <property type="term" value="F:metal ion binding"/>
    <property type="evidence" value="ECO:0007669"/>
    <property type="project" value="InterPro"/>
</dbReference>
<evidence type="ECO:0000256" key="1">
    <source>
        <dbReference type="ARBA" id="ARBA00007261"/>
    </source>
</evidence>
<accession>A0A1Y5PX95</accession>
<keyword evidence="6" id="KW-0732">Signal</keyword>
<feature type="domain" description="Peptidase M16 C-terminal" evidence="8">
    <location>
        <begin position="246"/>
        <end position="420"/>
    </location>
</feature>
<keyword evidence="4" id="KW-0862">Zinc</keyword>
<dbReference type="InterPro" id="IPR050626">
    <property type="entry name" value="Peptidase_M16"/>
</dbReference>
<dbReference type="EMBL" id="LT598653">
    <property type="protein sequence ID" value="SBV34560.1"/>
    <property type="molecule type" value="Genomic_DNA"/>
</dbReference>
<feature type="chain" id="PRO_5012034485" evidence="6">
    <location>
        <begin position="26"/>
        <end position="993"/>
    </location>
</feature>
<evidence type="ECO:0000259" key="7">
    <source>
        <dbReference type="Pfam" id="PF00675"/>
    </source>
</evidence>
<dbReference type="PANTHER" id="PTHR43690:SF17">
    <property type="entry name" value="PROTEIN YHJJ"/>
    <property type="match status" value="1"/>
</dbReference>
<dbReference type="Pfam" id="PF05193">
    <property type="entry name" value="Peptidase_M16_C"/>
    <property type="match status" value="2"/>
</dbReference>
<dbReference type="GO" id="GO:0008237">
    <property type="term" value="F:metallopeptidase activity"/>
    <property type="evidence" value="ECO:0007669"/>
    <property type="project" value="UniProtKB-KW"/>
</dbReference>
<dbReference type="Gene3D" id="3.30.830.10">
    <property type="entry name" value="Metalloenzyme, LuxS/M16 peptidase-like"/>
    <property type="match status" value="5"/>
</dbReference>
<evidence type="ECO:0000256" key="6">
    <source>
        <dbReference type="SAM" id="SignalP"/>
    </source>
</evidence>
<dbReference type="GO" id="GO:0006508">
    <property type="term" value="P:proteolysis"/>
    <property type="evidence" value="ECO:0007669"/>
    <property type="project" value="UniProtKB-KW"/>
</dbReference>